<evidence type="ECO:0000313" key="1">
    <source>
        <dbReference type="EMBL" id="JAH28797.1"/>
    </source>
</evidence>
<dbReference type="EMBL" id="GBXM01079780">
    <property type="protein sequence ID" value="JAH28797.1"/>
    <property type="molecule type" value="Transcribed_RNA"/>
</dbReference>
<name>A0A0E9RJ38_ANGAN</name>
<sequence>MTKRASKITSNSEGNYYSGLFGLWGQDTCV</sequence>
<reference evidence="1" key="2">
    <citation type="journal article" date="2015" name="Fish Shellfish Immunol.">
        <title>Early steps in the European eel (Anguilla anguilla)-Vibrio vulnificus interaction in the gills: Role of the RtxA13 toxin.</title>
        <authorList>
            <person name="Callol A."/>
            <person name="Pajuelo D."/>
            <person name="Ebbesson L."/>
            <person name="Teles M."/>
            <person name="MacKenzie S."/>
            <person name="Amaro C."/>
        </authorList>
    </citation>
    <scope>NUCLEOTIDE SEQUENCE</scope>
</reference>
<dbReference type="AlphaFoldDB" id="A0A0E9RJ38"/>
<protein>
    <submittedName>
        <fullName evidence="1">Uncharacterized protein</fullName>
    </submittedName>
</protein>
<reference evidence="1" key="1">
    <citation type="submission" date="2014-11" db="EMBL/GenBank/DDBJ databases">
        <authorList>
            <person name="Amaro Gonzalez C."/>
        </authorList>
    </citation>
    <scope>NUCLEOTIDE SEQUENCE</scope>
</reference>
<accession>A0A0E9RJ38</accession>
<proteinExistence type="predicted"/>
<organism evidence="1">
    <name type="scientific">Anguilla anguilla</name>
    <name type="common">European freshwater eel</name>
    <name type="synonym">Muraena anguilla</name>
    <dbReference type="NCBI Taxonomy" id="7936"/>
    <lineage>
        <taxon>Eukaryota</taxon>
        <taxon>Metazoa</taxon>
        <taxon>Chordata</taxon>
        <taxon>Craniata</taxon>
        <taxon>Vertebrata</taxon>
        <taxon>Euteleostomi</taxon>
        <taxon>Actinopterygii</taxon>
        <taxon>Neopterygii</taxon>
        <taxon>Teleostei</taxon>
        <taxon>Anguilliformes</taxon>
        <taxon>Anguillidae</taxon>
        <taxon>Anguilla</taxon>
    </lineage>
</organism>